<reference evidence="2 3" key="1">
    <citation type="submission" date="2021-06" db="EMBL/GenBank/DDBJ databases">
        <title>Caerostris darwini draft genome.</title>
        <authorList>
            <person name="Kono N."/>
            <person name="Arakawa K."/>
        </authorList>
    </citation>
    <scope>NUCLEOTIDE SEQUENCE [LARGE SCALE GENOMIC DNA]</scope>
</reference>
<evidence type="ECO:0000259" key="1">
    <source>
        <dbReference type="PROSITE" id="PS50878"/>
    </source>
</evidence>
<accession>A0AAV4RNB3</accession>
<comment type="caution">
    <text evidence="2">The sequence shown here is derived from an EMBL/GenBank/DDBJ whole genome shotgun (WGS) entry which is preliminary data.</text>
</comment>
<proteinExistence type="predicted"/>
<dbReference type="AlphaFoldDB" id="A0AAV4RNB3"/>
<dbReference type="SUPFAM" id="SSF56672">
    <property type="entry name" value="DNA/RNA polymerases"/>
    <property type="match status" value="1"/>
</dbReference>
<dbReference type="Pfam" id="PF00078">
    <property type="entry name" value="RVT_1"/>
    <property type="match status" value="1"/>
</dbReference>
<gene>
    <name evidence="2" type="primary">RTase</name>
    <name evidence="2" type="ORF">CDAR_291481</name>
</gene>
<organism evidence="2 3">
    <name type="scientific">Caerostris darwini</name>
    <dbReference type="NCBI Taxonomy" id="1538125"/>
    <lineage>
        <taxon>Eukaryota</taxon>
        <taxon>Metazoa</taxon>
        <taxon>Ecdysozoa</taxon>
        <taxon>Arthropoda</taxon>
        <taxon>Chelicerata</taxon>
        <taxon>Arachnida</taxon>
        <taxon>Araneae</taxon>
        <taxon>Araneomorphae</taxon>
        <taxon>Entelegynae</taxon>
        <taxon>Araneoidea</taxon>
        <taxon>Araneidae</taxon>
        <taxon>Caerostris</taxon>
    </lineage>
</organism>
<evidence type="ECO:0000313" key="2">
    <source>
        <dbReference type="EMBL" id="GIY21770.1"/>
    </source>
</evidence>
<dbReference type="EMBL" id="BPLQ01006342">
    <property type="protein sequence ID" value="GIY21770.1"/>
    <property type="molecule type" value="Genomic_DNA"/>
</dbReference>
<dbReference type="PANTHER" id="PTHR19446">
    <property type="entry name" value="REVERSE TRANSCRIPTASES"/>
    <property type="match status" value="1"/>
</dbReference>
<dbReference type="GO" id="GO:0003964">
    <property type="term" value="F:RNA-directed DNA polymerase activity"/>
    <property type="evidence" value="ECO:0007669"/>
    <property type="project" value="UniProtKB-KW"/>
</dbReference>
<sequence>MVTVEWQTSIGVNGRNLINVKKLNWLKLKVNIFRCINRYVDLDFKDVGDPNNIVKEIQDSIFNIMENLNSNGTNKSELEGALYDLKPKKAPGFDGIPNEILREMYLANKNWFVGFLDYLLSNAIFPRVWKIALVTLIPKPKKDLSSASHFRPICLLPTWGKLFDKIISRRMSYYLELSGFISSNQFGFRQQKSTITAFQNIKNYIDQASTNGNIVCIISLDFKNAFNSVNWSILKGKIIKLPIPSYLKNIILDFLNNRSIKNGDLEMKYNLGVPQGSCMGPLLWNIFINDLLEIEFDEGIKNPSFCG</sequence>
<evidence type="ECO:0000313" key="3">
    <source>
        <dbReference type="Proteomes" id="UP001054837"/>
    </source>
</evidence>
<keyword evidence="2" id="KW-0548">Nucleotidyltransferase</keyword>
<dbReference type="CDD" id="cd01650">
    <property type="entry name" value="RT_nLTR_like"/>
    <property type="match status" value="1"/>
</dbReference>
<feature type="domain" description="Reverse transcriptase" evidence="1">
    <location>
        <begin position="118"/>
        <end position="307"/>
    </location>
</feature>
<name>A0AAV4RNB3_9ARAC</name>
<dbReference type="Proteomes" id="UP001054837">
    <property type="component" value="Unassembled WGS sequence"/>
</dbReference>
<dbReference type="InterPro" id="IPR043502">
    <property type="entry name" value="DNA/RNA_pol_sf"/>
</dbReference>
<keyword evidence="2" id="KW-0695">RNA-directed DNA polymerase</keyword>
<protein>
    <submittedName>
        <fullName evidence="2">Probable RNA-directed DNA polymerase from transposon BS</fullName>
    </submittedName>
</protein>
<dbReference type="InterPro" id="IPR000477">
    <property type="entry name" value="RT_dom"/>
</dbReference>
<keyword evidence="3" id="KW-1185">Reference proteome</keyword>
<keyword evidence="2" id="KW-0808">Transferase</keyword>
<dbReference type="PROSITE" id="PS50878">
    <property type="entry name" value="RT_POL"/>
    <property type="match status" value="1"/>
</dbReference>